<accession>A0A5B8RM87</accession>
<proteinExistence type="predicted"/>
<dbReference type="EMBL" id="MN081869">
    <property type="protein sequence ID" value="QEA08355.1"/>
    <property type="molecule type" value="Genomic_DNA"/>
</dbReference>
<name>A0A5B8RM87_9VIRU</name>
<evidence type="ECO:0000313" key="1">
    <source>
        <dbReference type="EMBL" id="QEA08355.1"/>
    </source>
</evidence>
<organism evidence="1">
    <name type="scientific">Iridovirus Liz-CrIV</name>
    <dbReference type="NCBI Taxonomy" id="2594309"/>
    <lineage>
        <taxon>Viruses</taxon>
        <taxon>Varidnaviria</taxon>
        <taxon>Bamfordvirae</taxon>
        <taxon>Nucleocytoviricota</taxon>
        <taxon>Megaviricetes</taxon>
        <taxon>Pimascovirales</taxon>
        <taxon>Pimascovirales incertae sedis</taxon>
        <taxon>Iridoviridae</taxon>
    </lineage>
</organism>
<sequence length="118" mass="14101">MDKLISKKFSEFQYKYIADPDYKKEYDNNLKALHRIRLSHTTSYRDLAKFADPVCKTMISNEDFVKFNYNEIKKITNEVVNRTALANTVLILMQLEIMQLETNYTRIGKDCWINFFKI</sequence>
<reference evidence="1" key="1">
    <citation type="journal article" date="2019" name="Viruses">
        <title>Detection and Characterization of Invertebrate Iridoviruses Found in Reptiles and Prey Insects in Europe over the Past Two Decades.</title>
        <authorList>
            <person name="Papp T."/>
            <person name="Marschang R.E."/>
        </authorList>
    </citation>
    <scope>NUCLEOTIDE SEQUENCE</scope>
    <source>
        <strain evidence="1">Liz-CrIV</strain>
    </source>
</reference>
<protein>
    <submittedName>
        <fullName evidence="1">Uncharacterized protein</fullName>
    </submittedName>
</protein>